<dbReference type="InterPro" id="IPR029021">
    <property type="entry name" value="Prot-tyrosine_phosphatase-like"/>
</dbReference>
<organism evidence="1 2">
    <name type="scientific">Pontixanthobacter luteolus</name>
    <dbReference type="NCBI Taxonomy" id="295089"/>
    <lineage>
        <taxon>Bacteria</taxon>
        <taxon>Pseudomonadati</taxon>
        <taxon>Pseudomonadota</taxon>
        <taxon>Alphaproteobacteria</taxon>
        <taxon>Sphingomonadales</taxon>
        <taxon>Erythrobacteraceae</taxon>
        <taxon>Pontixanthobacter</taxon>
    </lineage>
</organism>
<evidence type="ECO:0000313" key="1">
    <source>
        <dbReference type="EMBL" id="MXP46697.1"/>
    </source>
</evidence>
<evidence type="ECO:0008006" key="3">
    <source>
        <dbReference type="Google" id="ProtNLM"/>
    </source>
</evidence>
<sequence length="162" mass="18422">MDGPDPRGIHAWQRIDESMTTSGSLVDADLEEVAALGTRHVIDLAPRQHELSLKDEGEKLKLLGIGYTLIEVPFNKPTEQHYLCFVAALEQAPRPVHLHCVYNFRVSAFLYRYHIECGMDAREAHAIMREHWSPENSDHPAAQPWKAFIERTSQAHQLRSTG</sequence>
<protein>
    <recommendedName>
        <fullName evidence="3">Phosphatase</fullName>
    </recommendedName>
</protein>
<comment type="caution">
    <text evidence="1">The sequence shown here is derived from an EMBL/GenBank/DDBJ whole genome shotgun (WGS) entry which is preliminary data.</text>
</comment>
<reference evidence="1 2" key="1">
    <citation type="submission" date="2019-12" db="EMBL/GenBank/DDBJ databases">
        <title>Genomic-based taxomic classification of the family Erythrobacteraceae.</title>
        <authorList>
            <person name="Xu L."/>
        </authorList>
    </citation>
    <scope>NUCLEOTIDE SEQUENCE [LARGE SCALE GENOMIC DNA]</scope>
    <source>
        <strain evidence="1 2">SW-109</strain>
    </source>
</reference>
<dbReference type="Gene3D" id="3.90.190.10">
    <property type="entry name" value="Protein tyrosine phosphatase superfamily"/>
    <property type="match status" value="1"/>
</dbReference>
<dbReference type="Proteomes" id="UP000471435">
    <property type="component" value="Unassembled WGS sequence"/>
</dbReference>
<gene>
    <name evidence="1" type="ORF">GRI43_04715</name>
</gene>
<name>A0A6I4UXT5_9SPHN</name>
<proteinExistence type="predicted"/>
<evidence type="ECO:0000313" key="2">
    <source>
        <dbReference type="Proteomes" id="UP000471435"/>
    </source>
</evidence>
<accession>A0A6I4UXT5</accession>
<dbReference type="EMBL" id="WTYP01000001">
    <property type="protein sequence ID" value="MXP46697.1"/>
    <property type="molecule type" value="Genomic_DNA"/>
</dbReference>
<dbReference type="AlphaFoldDB" id="A0A6I4UXT5"/>
<dbReference type="SUPFAM" id="SSF52799">
    <property type="entry name" value="(Phosphotyrosine protein) phosphatases II"/>
    <property type="match status" value="1"/>
</dbReference>
<dbReference type="OrthoDB" id="7391097at2"/>
<dbReference type="RefSeq" id="WP_160729903.1">
    <property type="nucleotide sequence ID" value="NZ_CANLWR010000001.1"/>
</dbReference>
<keyword evidence="2" id="KW-1185">Reference proteome</keyword>